<sequence length="188" mass="20553">MVSSDLPRKTLSADRSCLITIDVQDRLAQAIADTESVQAEIRKLLTAASQLAVPCVFTEQYPGGLGATLPQVRGAAEQSEVVEKITFSAMGEPAFPAFLERVERSQLLLCGMETHVCVLQTALDLKGGGHEVYVVADACGSRDPWQKDTGLARLRQEGVRVVSTEMVLFEWLERAGTERFRSLLGMIK</sequence>
<dbReference type="GO" id="GO:0016787">
    <property type="term" value="F:hydrolase activity"/>
    <property type="evidence" value="ECO:0007669"/>
    <property type="project" value="UniProtKB-KW"/>
</dbReference>
<feature type="domain" description="Isochorismatase-like" evidence="1">
    <location>
        <begin position="16"/>
        <end position="165"/>
    </location>
</feature>
<keyword evidence="3" id="KW-1185">Reference proteome</keyword>
<keyword evidence="2" id="KW-0378">Hydrolase</keyword>
<dbReference type="InterPro" id="IPR050993">
    <property type="entry name" value="Isochorismatase_domain"/>
</dbReference>
<dbReference type="SUPFAM" id="SSF52499">
    <property type="entry name" value="Isochorismatase-like hydrolases"/>
    <property type="match status" value="1"/>
</dbReference>
<organism evidence="2 3">
    <name type="scientific">Fodinicurvata halophila</name>
    <dbReference type="NCBI Taxonomy" id="1419723"/>
    <lineage>
        <taxon>Bacteria</taxon>
        <taxon>Pseudomonadati</taxon>
        <taxon>Pseudomonadota</taxon>
        <taxon>Alphaproteobacteria</taxon>
        <taxon>Rhodospirillales</taxon>
        <taxon>Rhodovibrionaceae</taxon>
        <taxon>Fodinicurvata</taxon>
    </lineage>
</organism>
<evidence type="ECO:0000259" key="1">
    <source>
        <dbReference type="Pfam" id="PF00857"/>
    </source>
</evidence>
<dbReference type="Pfam" id="PF00857">
    <property type="entry name" value="Isochorismatase"/>
    <property type="match status" value="1"/>
</dbReference>
<proteinExistence type="predicted"/>
<reference evidence="3" key="1">
    <citation type="journal article" date="2019" name="Int. J. Syst. Evol. Microbiol.">
        <title>The Global Catalogue of Microorganisms (GCM) 10K type strain sequencing project: providing services to taxonomists for standard genome sequencing and annotation.</title>
        <authorList>
            <consortium name="The Broad Institute Genomics Platform"/>
            <consortium name="The Broad Institute Genome Sequencing Center for Infectious Disease"/>
            <person name="Wu L."/>
            <person name="Ma J."/>
        </authorList>
    </citation>
    <scope>NUCLEOTIDE SEQUENCE [LARGE SCALE GENOMIC DNA]</scope>
    <source>
        <strain evidence="3">CECT 8472</strain>
    </source>
</reference>
<name>A0ABV8ULW6_9PROT</name>
<dbReference type="InterPro" id="IPR036380">
    <property type="entry name" value="Isochorismatase-like_sf"/>
</dbReference>
<dbReference type="InterPro" id="IPR000868">
    <property type="entry name" value="Isochorismatase-like_dom"/>
</dbReference>
<gene>
    <name evidence="2" type="ORF">ACFOW6_08620</name>
</gene>
<protein>
    <submittedName>
        <fullName evidence="2">Hydrolase</fullName>
    </submittedName>
</protein>
<evidence type="ECO:0000313" key="2">
    <source>
        <dbReference type="EMBL" id="MFC4351601.1"/>
    </source>
</evidence>
<dbReference type="PANTHER" id="PTHR14119:SF3">
    <property type="entry name" value="ISOCHORISMATASE DOMAIN-CONTAINING PROTEIN 2"/>
    <property type="match status" value="1"/>
</dbReference>
<dbReference type="EMBL" id="JBHSCW010000003">
    <property type="protein sequence ID" value="MFC4351601.1"/>
    <property type="molecule type" value="Genomic_DNA"/>
</dbReference>
<evidence type="ECO:0000313" key="3">
    <source>
        <dbReference type="Proteomes" id="UP001595799"/>
    </source>
</evidence>
<dbReference type="PANTHER" id="PTHR14119">
    <property type="entry name" value="HYDROLASE"/>
    <property type="match status" value="1"/>
</dbReference>
<accession>A0ABV8ULW6</accession>
<dbReference type="RefSeq" id="WP_382421927.1">
    <property type="nucleotide sequence ID" value="NZ_JBHSCW010000003.1"/>
</dbReference>
<dbReference type="Proteomes" id="UP001595799">
    <property type="component" value="Unassembled WGS sequence"/>
</dbReference>
<comment type="caution">
    <text evidence="2">The sequence shown here is derived from an EMBL/GenBank/DDBJ whole genome shotgun (WGS) entry which is preliminary data.</text>
</comment>
<dbReference type="Gene3D" id="3.40.50.850">
    <property type="entry name" value="Isochorismatase-like"/>
    <property type="match status" value="1"/>
</dbReference>
<dbReference type="CDD" id="cd01012">
    <property type="entry name" value="YcaC_related"/>
    <property type="match status" value="1"/>
</dbReference>